<dbReference type="Gene3D" id="1.10.10.10">
    <property type="entry name" value="Winged helix-like DNA-binding domain superfamily/Winged helix DNA-binding domain"/>
    <property type="match status" value="1"/>
</dbReference>
<sequence>MTGSSSHDALDTALRLARAQAVLAKRLDSVLAHRHGISYADFQVLLHLGAAPGARMRRVDLARAVGLTASGVTRGLGPLERIGLVEREKDARDARIAYAALTATGRERLGEMTLSAEEVAADWFAASCTDAEVATLGRLLTALGGRGRPTGDPVAEDA</sequence>
<reference evidence="3" key="1">
    <citation type="submission" date="2016-10" db="EMBL/GenBank/DDBJ databases">
        <authorList>
            <person name="Varghese N."/>
        </authorList>
    </citation>
    <scope>NUCLEOTIDE SEQUENCE [LARGE SCALE GENOMIC DNA]</scope>
    <source>
        <strain evidence="3">DSM 45096 / BCRC 16803 / CGMCC 4.1857 / CIP 109030 / JCM 12277 / KCTC 19219 / NBRC 100920 / 33214</strain>
    </source>
</reference>
<dbReference type="GO" id="GO:0006950">
    <property type="term" value="P:response to stress"/>
    <property type="evidence" value="ECO:0007669"/>
    <property type="project" value="TreeGrafter"/>
</dbReference>
<evidence type="ECO:0000313" key="3">
    <source>
        <dbReference type="Proteomes" id="UP000183015"/>
    </source>
</evidence>
<protein>
    <submittedName>
        <fullName evidence="2">DNA-binding transcriptional regulator, MarR family</fullName>
    </submittedName>
</protein>
<dbReference type="AlphaFoldDB" id="A0A1H7XKH2"/>
<dbReference type="GO" id="GO:0003677">
    <property type="term" value="F:DNA binding"/>
    <property type="evidence" value="ECO:0007669"/>
    <property type="project" value="UniProtKB-KW"/>
</dbReference>
<proteinExistence type="predicted"/>
<dbReference type="InterPro" id="IPR000835">
    <property type="entry name" value="HTH_MarR-typ"/>
</dbReference>
<name>A0A1H7XKH2_STRJI</name>
<evidence type="ECO:0000313" key="2">
    <source>
        <dbReference type="EMBL" id="SEM34165.1"/>
    </source>
</evidence>
<dbReference type="eggNOG" id="COG1846">
    <property type="taxonomic scope" value="Bacteria"/>
</dbReference>
<dbReference type="RefSeq" id="WP_042449911.1">
    <property type="nucleotide sequence ID" value="NZ_BBPN01000017.1"/>
</dbReference>
<dbReference type="Pfam" id="PF12802">
    <property type="entry name" value="MarR_2"/>
    <property type="match status" value="1"/>
</dbReference>
<organism evidence="2 3">
    <name type="scientific">Streptacidiphilus jiangxiensis</name>
    <dbReference type="NCBI Taxonomy" id="235985"/>
    <lineage>
        <taxon>Bacteria</taxon>
        <taxon>Bacillati</taxon>
        <taxon>Actinomycetota</taxon>
        <taxon>Actinomycetes</taxon>
        <taxon>Kitasatosporales</taxon>
        <taxon>Streptomycetaceae</taxon>
        <taxon>Streptacidiphilus</taxon>
    </lineage>
</organism>
<dbReference type="Proteomes" id="UP000183015">
    <property type="component" value="Unassembled WGS sequence"/>
</dbReference>
<keyword evidence="2" id="KW-0238">DNA-binding</keyword>
<dbReference type="SUPFAM" id="SSF46785">
    <property type="entry name" value="Winged helix' DNA-binding domain"/>
    <property type="match status" value="1"/>
</dbReference>
<dbReference type="GO" id="GO:0003700">
    <property type="term" value="F:DNA-binding transcription factor activity"/>
    <property type="evidence" value="ECO:0007669"/>
    <property type="project" value="InterPro"/>
</dbReference>
<dbReference type="InterPro" id="IPR036390">
    <property type="entry name" value="WH_DNA-bd_sf"/>
</dbReference>
<gene>
    <name evidence="2" type="ORF">SAMN05414137_12473</name>
</gene>
<dbReference type="PANTHER" id="PTHR33164:SF43">
    <property type="entry name" value="HTH-TYPE TRANSCRIPTIONAL REPRESSOR YETL"/>
    <property type="match status" value="1"/>
</dbReference>
<dbReference type="EMBL" id="FOAZ01000024">
    <property type="protein sequence ID" value="SEM34165.1"/>
    <property type="molecule type" value="Genomic_DNA"/>
</dbReference>
<dbReference type="SMART" id="SM00347">
    <property type="entry name" value="HTH_MARR"/>
    <property type="match status" value="1"/>
</dbReference>
<evidence type="ECO:0000259" key="1">
    <source>
        <dbReference type="PROSITE" id="PS50995"/>
    </source>
</evidence>
<dbReference type="OrthoDB" id="5295456at2"/>
<dbReference type="PANTHER" id="PTHR33164">
    <property type="entry name" value="TRANSCRIPTIONAL REGULATOR, MARR FAMILY"/>
    <property type="match status" value="1"/>
</dbReference>
<feature type="domain" description="HTH marR-type" evidence="1">
    <location>
        <begin position="7"/>
        <end position="145"/>
    </location>
</feature>
<accession>A0A1H7XKH2</accession>
<dbReference type="InterPro" id="IPR036388">
    <property type="entry name" value="WH-like_DNA-bd_sf"/>
</dbReference>
<dbReference type="InterPro" id="IPR039422">
    <property type="entry name" value="MarR/SlyA-like"/>
</dbReference>
<dbReference type="PROSITE" id="PS50995">
    <property type="entry name" value="HTH_MARR_2"/>
    <property type="match status" value="1"/>
</dbReference>
<dbReference type="STRING" id="235985.SAMN05414137_12473"/>
<keyword evidence="3" id="KW-1185">Reference proteome</keyword>